<dbReference type="EMBL" id="JAUIZM010000004">
    <property type="protein sequence ID" value="KAK1388011.1"/>
    <property type="molecule type" value="Genomic_DNA"/>
</dbReference>
<protein>
    <submittedName>
        <fullName evidence="2">Uncharacterized protein</fullName>
    </submittedName>
</protein>
<evidence type="ECO:0000256" key="1">
    <source>
        <dbReference type="SAM" id="MobiDB-lite"/>
    </source>
</evidence>
<evidence type="ECO:0000313" key="2">
    <source>
        <dbReference type="EMBL" id="KAK1388011.1"/>
    </source>
</evidence>
<feature type="compositionally biased region" description="Polar residues" evidence="1">
    <location>
        <begin position="1"/>
        <end position="14"/>
    </location>
</feature>
<keyword evidence="3" id="KW-1185">Reference proteome</keyword>
<accession>A0AAD8IM42</accession>
<reference evidence="2" key="2">
    <citation type="submission" date="2023-05" db="EMBL/GenBank/DDBJ databases">
        <authorList>
            <person name="Schelkunov M.I."/>
        </authorList>
    </citation>
    <scope>NUCLEOTIDE SEQUENCE</scope>
    <source>
        <strain evidence="2">Hsosn_3</strain>
        <tissue evidence="2">Leaf</tissue>
    </source>
</reference>
<sequence length="244" mass="27314">MHPPQSYNRINSKNQKNDVGKTQFSLKDGSRSIGATSKSHKRSTQSAVVMDGHQRNDILIEAARLKEEKGGRDSNNEDFLNEGLVGKDSGDVLMEESIHHTYGIDGSHKINLKNDSPVVLKRDGTVMEGKTDGKGNVDVANEGRAGQEEGLLKAGRFKVQENSEFVEDGNAISDKQENPWTEMFKSKVNLERLKFEYHCPEFDKGRVVIRPLLSVDIQGCKAWENCIVGLRFLMCLCNFGMWLV</sequence>
<dbReference type="Proteomes" id="UP001237642">
    <property type="component" value="Unassembled WGS sequence"/>
</dbReference>
<organism evidence="2 3">
    <name type="scientific">Heracleum sosnowskyi</name>
    <dbReference type="NCBI Taxonomy" id="360622"/>
    <lineage>
        <taxon>Eukaryota</taxon>
        <taxon>Viridiplantae</taxon>
        <taxon>Streptophyta</taxon>
        <taxon>Embryophyta</taxon>
        <taxon>Tracheophyta</taxon>
        <taxon>Spermatophyta</taxon>
        <taxon>Magnoliopsida</taxon>
        <taxon>eudicotyledons</taxon>
        <taxon>Gunneridae</taxon>
        <taxon>Pentapetalae</taxon>
        <taxon>asterids</taxon>
        <taxon>campanulids</taxon>
        <taxon>Apiales</taxon>
        <taxon>Apiaceae</taxon>
        <taxon>Apioideae</taxon>
        <taxon>apioid superclade</taxon>
        <taxon>Tordylieae</taxon>
        <taxon>Tordyliinae</taxon>
        <taxon>Heracleum</taxon>
    </lineage>
</organism>
<comment type="caution">
    <text evidence="2">The sequence shown here is derived from an EMBL/GenBank/DDBJ whole genome shotgun (WGS) entry which is preliminary data.</text>
</comment>
<gene>
    <name evidence="2" type="ORF">POM88_016189</name>
</gene>
<reference evidence="2" key="1">
    <citation type="submission" date="2023-02" db="EMBL/GenBank/DDBJ databases">
        <title>Genome of toxic invasive species Heracleum sosnowskyi carries increased number of genes despite the absence of recent whole-genome duplications.</title>
        <authorList>
            <person name="Schelkunov M."/>
            <person name="Shtratnikova V."/>
            <person name="Makarenko M."/>
            <person name="Klepikova A."/>
            <person name="Omelchenko D."/>
            <person name="Novikova G."/>
            <person name="Obukhova E."/>
            <person name="Bogdanov V."/>
            <person name="Penin A."/>
            <person name="Logacheva M."/>
        </authorList>
    </citation>
    <scope>NUCLEOTIDE SEQUENCE</scope>
    <source>
        <strain evidence="2">Hsosn_3</strain>
        <tissue evidence="2">Leaf</tissue>
    </source>
</reference>
<feature type="region of interest" description="Disordered" evidence="1">
    <location>
        <begin position="1"/>
        <end position="47"/>
    </location>
</feature>
<proteinExistence type="predicted"/>
<name>A0AAD8IM42_9APIA</name>
<evidence type="ECO:0000313" key="3">
    <source>
        <dbReference type="Proteomes" id="UP001237642"/>
    </source>
</evidence>
<dbReference type="AlphaFoldDB" id="A0AAD8IM42"/>